<gene>
    <name evidence="2" type="ORF">FKG95_08300</name>
</gene>
<dbReference type="InterPro" id="IPR008407">
    <property type="entry name" value="Brnchd-chn_aa_trnsp_AzlD"/>
</dbReference>
<comment type="caution">
    <text evidence="2">The sequence shown here is derived from an EMBL/GenBank/DDBJ whole genome shotgun (WGS) entry which is preliminary data.</text>
</comment>
<reference evidence="2 3" key="1">
    <citation type="submission" date="2019-06" db="EMBL/GenBank/DDBJ databases">
        <title>Whole genome sequence for Rhodospirillaceae sp. R148.</title>
        <authorList>
            <person name="Wang G."/>
        </authorList>
    </citation>
    <scope>NUCLEOTIDE SEQUENCE [LARGE SCALE GENOMIC DNA]</scope>
    <source>
        <strain evidence="2 3">R148</strain>
    </source>
</reference>
<evidence type="ECO:0000313" key="2">
    <source>
        <dbReference type="EMBL" id="TQV82210.1"/>
    </source>
</evidence>
<accession>A0A545TYB8</accession>
<dbReference type="RefSeq" id="WP_142895840.1">
    <property type="nucleotide sequence ID" value="NZ_ML660053.1"/>
</dbReference>
<feature type="transmembrane region" description="Helical" evidence="1">
    <location>
        <begin position="79"/>
        <end position="97"/>
    </location>
</feature>
<evidence type="ECO:0000256" key="1">
    <source>
        <dbReference type="SAM" id="Phobius"/>
    </source>
</evidence>
<dbReference type="OrthoDB" id="8451232at2"/>
<organism evidence="2 3">
    <name type="scientific">Denitrobaculum tricleocarpae</name>
    <dbReference type="NCBI Taxonomy" id="2591009"/>
    <lineage>
        <taxon>Bacteria</taxon>
        <taxon>Pseudomonadati</taxon>
        <taxon>Pseudomonadota</taxon>
        <taxon>Alphaproteobacteria</taxon>
        <taxon>Rhodospirillales</taxon>
        <taxon>Rhodospirillaceae</taxon>
        <taxon>Denitrobaculum</taxon>
    </lineage>
</organism>
<name>A0A545TYB8_9PROT</name>
<protein>
    <submittedName>
        <fullName evidence="2">Branched-chain amino acid transporter</fullName>
    </submittedName>
</protein>
<feature type="transmembrane region" description="Helical" evidence="1">
    <location>
        <begin position="42"/>
        <end position="73"/>
    </location>
</feature>
<feature type="transmembrane region" description="Helical" evidence="1">
    <location>
        <begin position="6"/>
        <end position="30"/>
    </location>
</feature>
<dbReference type="Proteomes" id="UP000315252">
    <property type="component" value="Unassembled WGS sequence"/>
</dbReference>
<proteinExistence type="predicted"/>
<dbReference type="AlphaFoldDB" id="A0A545TYB8"/>
<dbReference type="Pfam" id="PF05437">
    <property type="entry name" value="AzlD"/>
    <property type="match status" value="1"/>
</dbReference>
<keyword evidence="1" id="KW-0812">Transmembrane</keyword>
<sequence length="98" mass="9924">MTESHWLLTGILAAAAFAIRLTGLIAGNAIRRSRLAPLLDDLPGLIVVALVAASLAGQPVLTWLAAAAALAAAWKTNNVVATMLVGAAVFAGLSMTGF</sequence>
<evidence type="ECO:0000313" key="3">
    <source>
        <dbReference type="Proteomes" id="UP000315252"/>
    </source>
</evidence>
<dbReference type="EMBL" id="VHSH01000002">
    <property type="protein sequence ID" value="TQV82210.1"/>
    <property type="molecule type" value="Genomic_DNA"/>
</dbReference>
<keyword evidence="1" id="KW-0472">Membrane</keyword>
<keyword evidence="3" id="KW-1185">Reference proteome</keyword>
<keyword evidence="1" id="KW-1133">Transmembrane helix</keyword>